<evidence type="ECO:0000256" key="12">
    <source>
        <dbReference type="SAM" id="Phobius"/>
    </source>
</evidence>
<keyword evidence="4" id="KW-0597">Phosphoprotein</keyword>
<sequence length="471" mass="50814">MLRGLRPRLMAAFLLLTVLGAVGAAGASYATARTLLLEDAQDNFMNPLVKDVRDYAPRLTVPPAQEDLDGFGTYLRGSAVVIYQNLRSAQGPDPSFIPAEMREMLRTSGTILWQRRTDLTEPYVVVGIPLVREDGTPTGVEVWALQYLRGPQAAIDSFSTAAWVGVSLVLPLALGLALFTARGVLRPVRRLGTAARALGSGRLDTRVDDRGSDELADLARTFNRAAEQLEASQAASRRFVADVSHELRTPLTAMNAVTAVLDEDADTLPPDTAVAARLVSAETRKLTRLVNDLMEISRFDEGRNLLELDDWDIGTAVRDTLAARGWTTSVEAFLPEGVVARVDRRRLDVIVANLVGNALKHGGVPVHVTVRPGVIEVADHGPGIPPDALPHIFDRFYKADTARSRSEGSGLGLAIAWENARLHGGTIEAANAPSGGAVFTLRLPWQPSPPTASARPRSSPEPKPPRSPHTR</sequence>
<dbReference type="Proteomes" id="UP000597656">
    <property type="component" value="Unassembled WGS sequence"/>
</dbReference>
<dbReference type="SMART" id="SM00387">
    <property type="entry name" value="HATPase_c"/>
    <property type="match status" value="1"/>
</dbReference>
<evidence type="ECO:0000256" key="7">
    <source>
        <dbReference type="ARBA" id="ARBA00022777"/>
    </source>
</evidence>
<keyword evidence="7 16" id="KW-0418">Kinase</keyword>
<comment type="caution">
    <text evidence="16">The sequence shown here is derived from an EMBL/GenBank/DDBJ whole genome shotgun (WGS) entry which is preliminary data.</text>
</comment>
<dbReference type="InterPro" id="IPR050428">
    <property type="entry name" value="TCS_sensor_his_kinase"/>
</dbReference>
<evidence type="ECO:0000256" key="4">
    <source>
        <dbReference type="ARBA" id="ARBA00022553"/>
    </source>
</evidence>
<evidence type="ECO:0000256" key="10">
    <source>
        <dbReference type="ARBA" id="ARBA00023136"/>
    </source>
</evidence>
<keyword evidence="13" id="KW-0732">Signal</keyword>
<dbReference type="SMART" id="SM00388">
    <property type="entry name" value="HisKA"/>
    <property type="match status" value="1"/>
</dbReference>
<dbReference type="EMBL" id="BMNC01000006">
    <property type="protein sequence ID" value="GGN01796.1"/>
    <property type="molecule type" value="Genomic_DNA"/>
</dbReference>
<evidence type="ECO:0000256" key="6">
    <source>
        <dbReference type="ARBA" id="ARBA00022692"/>
    </source>
</evidence>
<reference evidence="17" key="1">
    <citation type="journal article" date="2019" name="Int. J. Syst. Evol. Microbiol.">
        <title>The Global Catalogue of Microorganisms (GCM) 10K type strain sequencing project: providing services to taxonomists for standard genome sequencing and annotation.</title>
        <authorList>
            <consortium name="The Broad Institute Genomics Platform"/>
            <consortium name="The Broad Institute Genome Sequencing Center for Infectious Disease"/>
            <person name="Wu L."/>
            <person name="Ma J."/>
        </authorList>
    </citation>
    <scope>NUCLEOTIDE SEQUENCE [LARGE SCALE GENOMIC DNA]</scope>
    <source>
        <strain evidence="17">CGMCC 4.7319</strain>
    </source>
</reference>
<dbReference type="CDD" id="cd06225">
    <property type="entry name" value="HAMP"/>
    <property type="match status" value="1"/>
</dbReference>
<dbReference type="InterPro" id="IPR003594">
    <property type="entry name" value="HATPase_dom"/>
</dbReference>
<dbReference type="PROSITE" id="PS50885">
    <property type="entry name" value="HAMP"/>
    <property type="match status" value="1"/>
</dbReference>
<keyword evidence="6 12" id="KW-0812">Transmembrane</keyword>
<evidence type="ECO:0000256" key="8">
    <source>
        <dbReference type="ARBA" id="ARBA00022989"/>
    </source>
</evidence>
<dbReference type="Gene3D" id="6.10.340.10">
    <property type="match status" value="1"/>
</dbReference>
<evidence type="ECO:0000256" key="11">
    <source>
        <dbReference type="SAM" id="MobiDB-lite"/>
    </source>
</evidence>
<proteinExistence type="predicted"/>
<evidence type="ECO:0000256" key="5">
    <source>
        <dbReference type="ARBA" id="ARBA00022679"/>
    </source>
</evidence>
<dbReference type="InterPro" id="IPR004358">
    <property type="entry name" value="Sig_transdc_His_kin-like_C"/>
</dbReference>
<dbReference type="Gene3D" id="3.30.565.10">
    <property type="entry name" value="Histidine kinase-like ATPase, C-terminal domain"/>
    <property type="match status" value="1"/>
</dbReference>
<dbReference type="Gene3D" id="1.10.287.130">
    <property type="match status" value="1"/>
</dbReference>
<dbReference type="PANTHER" id="PTHR45436">
    <property type="entry name" value="SENSOR HISTIDINE KINASE YKOH"/>
    <property type="match status" value="1"/>
</dbReference>
<evidence type="ECO:0000256" key="3">
    <source>
        <dbReference type="ARBA" id="ARBA00012438"/>
    </source>
</evidence>
<comment type="catalytic activity">
    <reaction evidence="1">
        <text>ATP + protein L-histidine = ADP + protein N-phospho-L-histidine.</text>
        <dbReference type="EC" id="2.7.13.3"/>
    </reaction>
</comment>
<keyword evidence="9" id="KW-0902">Two-component regulatory system</keyword>
<evidence type="ECO:0000259" key="14">
    <source>
        <dbReference type="PROSITE" id="PS50109"/>
    </source>
</evidence>
<keyword evidence="8 12" id="KW-1133">Transmembrane helix</keyword>
<feature type="domain" description="Histidine kinase" evidence="14">
    <location>
        <begin position="242"/>
        <end position="447"/>
    </location>
</feature>
<dbReference type="SUPFAM" id="SSF158472">
    <property type="entry name" value="HAMP domain-like"/>
    <property type="match status" value="1"/>
</dbReference>
<dbReference type="PANTHER" id="PTHR45436:SF5">
    <property type="entry name" value="SENSOR HISTIDINE KINASE TRCS"/>
    <property type="match status" value="1"/>
</dbReference>
<evidence type="ECO:0000256" key="1">
    <source>
        <dbReference type="ARBA" id="ARBA00000085"/>
    </source>
</evidence>
<feature type="chain" id="PRO_5046103062" description="histidine kinase" evidence="13">
    <location>
        <begin position="25"/>
        <end position="471"/>
    </location>
</feature>
<comment type="subcellular location">
    <subcellularLocation>
        <location evidence="2">Cell membrane</location>
    </subcellularLocation>
</comment>
<name>A0ABQ2IA14_9PSEU</name>
<dbReference type="InterPro" id="IPR003660">
    <property type="entry name" value="HAMP_dom"/>
</dbReference>
<gene>
    <name evidence="16" type="primary">mtrB</name>
    <name evidence="16" type="ORF">GCM10011609_45600</name>
</gene>
<dbReference type="Pfam" id="PF00672">
    <property type="entry name" value="HAMP"/>
    <property type="match status" value="1"/>
</dbReference>
<dbReference type="GO" id="GO:0016301">
    <property type="term" value="F:kinase activity"/>
    <property type="evidence" value="ECO:0007669"/>
    <property type="project" value="UniProtKB-KW"/>
</dbReference>
<feature type="region of interest" description="Disordered" evidence="11">
    <location>
        <begin position="442"/>
        <end position="471"/>
    </location>
</feature>
<dbReference type="PRINTS" id="PR00344">
    <property type="entry name" value="BCTRLSENSOR"/>
</dbReference>
<dbReference type="Pfam" id="PF02518">
    <property type="entry name" value="HATPase_c"/>
    <property type="match status" value="1"/>
</dbReference>
<dbReference type="InterPro" id="IPR005467">
    <property type="entry name" value="His_kinase_dom"/>
</dbReference>
<organism evidence="16 17">
    <name type="scientific">Lentzea pudingi</name>
    <dbReference type="NCBI Taxonomy" id="1789439"/>
    <lineage>
        <taxon>Bacteria</taxon>
        <taxon>Bacillati</taxon>
        <taxon>Actinomycetota</taxon>
        <taxon>Actinomycetes</taxon>
        <taxon>Pseudonocardiales</taxon>
        <taxon>Pseudonocardiaceae</taxon>
        <taxon>Lentzea</taxon>
    </lineage>
</organism>
<dbReference type="CDD" id="cd00075">
    <property type="entry name" value="HATPase"/>
    <property type="match status" value="1"/>
</dbReference>
<dbReference type="CDD" id="cd00082">
    <property type="entry name" value="HisKA"/>
    <property type="match status" value="1"/>
</dbReference>
<evidence type="ECO:0000313" key="16">
    <source>
        <dbReference type="EMBL" id="GGN01796.1"/>
    </source>
</evidence>
<dbReference type="InterPro" id="IPR003661">
    <property type="entry name" value="HisK_dim/P_dom"/>
</dbReference>
<dbReference type="Pfam" id="PF00512">
    <property type="entry name" value="HisKA"/>
    <property type="match status" value="1"/>
</dbReference>
<accession>A0ABQ2IA14</accession>
<feature type="transmembrane region" description="Helical" evidence="12">
    <location>
        <begin position="161"/>
        <end position="181"/>
    </location>
</feature>
<protein>
    <recommendedName>
        <fullName evidence="3">histidine kinase</fullName>
        <ecNumber evidence="3">2.7.13.3</ecNumber>
    </recommendedName>
</protein>
<evidence type="ECO:0000313" key="17">
    <source>
        <dbReference type="Proteomes" id="UP000597656"/>
    </source>
</evidence>
<feature type="signal peptide" evidence="13">
    <location>
        <begin position="1"/>
        <end position="24"/>
    </location>
</feature>
<keyword evidence="5" id="KW-0808">Transferase</keyword>
<keyword evidence="10 12" id="KW-0472">Membrane</keyword>
<evidence type="ECO:0000256" key="2">
    <source>
        <dbReference type="ARBA" id="ARBA00004236"/>
    </source>
</evidence>
<dbReference type="EC" id="2.7.13.3" evidence="3"/>
<evidence type="ECO:0000259" key="15">
    <source>
        <dbReference type="PROSITE" id="PS50885"/>
    </source>
</evidence>
<evidence type="ECO:0000256" key="13">
    <source>
        <dbReference type="SAM" id="SignalP"/>
    </source>
</evidence>
<dbReference type="InterPro" id="IPR036097">
    <property type="entry name" value="HisK_dim/P_sf"/>
</dbReference>
<dbReference type="SUPFAM" id="SSF47384">
    <property type="entry name" value="Homodimeric domain of signal transducing histidine kinase"/>
    <property type="match status" value="1"/>
</dbReference>
<dbReference type="InterPro" id="IPR036890">
    <property type="entry name" value="HATPase_C_sf"/>
</dbReference>
<dbReference type="SMART" id="SM00304">
    <property type="entry name" value="HAMP"/>
    <property type="match status" value="1"/>
</dbReference>
<dbReference type="PROSITE" id="PS50109">
    <property type="entry name" value="HIS_KIN"/>
    <property type="match status" value="1"/>
</dbReference>
<feature type="domain" description="HAMP" evidence="15">
    <location>
        <begin position="182"/>
        <end position="234"/>
    </location>
</feature>
<keyword evidence="17" id="KW-1185">Reference proteome</keyword>
<evidence type="ECO:0000256" key="9">
    <source>
        <dbReference type="ARBA" id="ARBA00023012"/>
    </source>
</evidence>
<dbReference type="SUPFAM" id="SSF55874">
    <property type="entry name" value="ATPase domain of HSP90 chaperone/DNA topoisomerase II/histidine kinase"/>
    <property type="match status" value="1"/>
</dbReference>